<feature type="transmembrane region" description="Helical" evidence="1">
    <location>
        <begin position="47"/>
        <end position="63"/>
    </location>
</feature>
<dbReference type="Pfam" id="PF20100">
    <property type="entry name" value="DUF6490"/>
    <property type="match status" value="1"/>
</dbReference>
<dbReference type="EMBL" id="CP136894">
    <property type="protein sequence ID" value="WOL08160.1"/>
    <property type="molecule type" value="Genomic_DNA"/>
</dbReference>
<keyword evidence="1" id="KW-0472">Membrane</keyword>
<feature type="transmembrane region" description="Helical" evidence="1">
    <location>
        <begin position="108"/>
        <end position="125"/>
    </location>
</feature>
<feature type="transmembrane region" description="Helical" evidence="1">
    <location>
        <begin position="137"/>
        <end position="157"/>
    </location>
</feature>
<dbReference type="InterPro" id="IPR045501">
    <property type="entry name" value="DUF6490"/>
</dbReference>
<evidence type="ECO:0000313" key="3">
    <source>
        <dbReference type="Proteomes" id="UP001327560"/>
    </source>
</evidence>
<name>A0AAQ3QH94_9LILI</name>
<feature type="transmembrane region" description="Helical" evidence="1">
    <location>
        <begin position="75"/>
        <end position="96"/>
    </location>
</feature>
<dbReference type="PANTHER" id="PTHR46610:SF3">
    <property type="entry name" value="OS01G0238200 PROTEIN"/>
    <property type="match status" value="1"/>
</dbReference>
<reference evidence="2 3" key="1">
    <citation type="submission" date="2023-10" db="EMBL/GenBank/DDBJ databases">
        <title>Chromosome-scale genome assembly provides insights into flower coloration mechanisms of Canna indica.</title>
        <authorList>
            <person name="Li C."/>
        </authorList>
    </citation>
    <scope>NUCLEOTIDE SEQUENCE [LARGE SCALE GENOMIC DNA]</scope>
    <source>
        <tissue evidence="2">Flower</tissue>
    </source>
</reference>
<sequence length="171" mass="19166">MYAKRAKLELSDRRRGMAAPLPHAHQRRPPHAGIAHPLGGEDERNELPWLLISVSVFFTYNTITSICRFIDDPWAVLFIVVSYVDLVCLFLCLKRFERSDVETTKAKLKIAVWILASLLTGMFSYKVAAIMPLPAAVLVWCMGSVTTVGGFYAFFVYREPLGDKAGDGNKL</sequence>
<evidence type="ECO:0000256" key="1">
    <source>
        <dbReference type="SAM" id="Phobius"/>
    </source>
</evidence>
<keyword evidence="1" id="KW-0812">Transmembrane</keyword>
<gene>
    <name evidence="2" type="ORF">Cni_G16912</name>
</gene>
<keyword evidence="3" id="KW-1185">Reference proteome</keyword>
<dbReference type="PANTHER" id="PTHR46610">
    <property type="entry name" value="OS05G0181300 PROTEIN"/>
    <property type="match status" value="1"/>
</dbReference>
<proteinExistence type="predicted"/>
<dbReference type="AlphaFoldDB" id="A0AAQ3QH94"/>
<accession>A0AAQ3QH94</accession>
<protein>
    <submittedName>
        <fullName evidence="2">Uncharacterized protein</fullName>
    </submittedName>
</protein>
<dbReference type="Proteomes" id="UP001327560">
    <property type="component" value="Chromosome 5"/>
</dbReference>
<organism evidence="2 3">
    <name type="scientific">Canna indica</name>
    <name type="common">Indian-shot</name>
    <dbReference type="NCBI Taxonomy" id="4628"/>
    <lineage>
        <taxon>Eukaryota</taxon>
        <taxon>Viridiplantae</taxon>
        <taxon>Streptophyta</taxon>
        <taxon>Embryophyta</taxon>
        <taxon>Tracheophyta</taxon>
        <taxon>Spermatophyta</taxon>
        <taxon>Magnoliopsida</taxon>
        <taxon>Liliopsida</taxon>
        <taxon>Zingiberales</taxon>
        <taxon>Cannaceae</taxon>
        <taxon>Canna</taxon>
    </lineage>
</organism>
<evidence type="ECO:0000313" key="2">
    <source>
        <dbReference type="EMBL" id="WOL08160.1"/>
    </source>
</evidence>
<keyword evidence="1" id="KW-1133">Transmembrane helix</keyword>